<feature type="domain" description="FAD dependent oxidoreductase" evidence="2">
    <location>
        <begin position="17"/>
        <end position="247"/>
    </location>
</feature>
<dbReference type="STRING" id="45070.Lnau_2182"/>
<dbReference type="SUPFAM" id="SSF51905">
    <property type="entry name" value="FAD/NAD(P)-binding domain"/>
    <property type="match status" value="1"/>
</dbReference>
<dbReference type="AlphaFoldDB" id="A0A0W0WN30"/>
<keyword evidence="1" id="KW-0560">Oxidoreductase</keyword>
<evidence type="ECO:0000256" key="1">
    <source>
        <dbReference type="ARBA" id="ARBA00023002"/>
    </source>
</evidence>
<evidence type="ECO:0000313" key="4">
    <source>
        <dbReference type="Proteomes" id="UP000054725"/>
    </source>
</evidence>
<keyword evidence="4" id="KW-1185">Reference proteome</keyword>
<organism evidence="3 4">
    <name type="scientific">Legionella nautarum</name>
    <dbReference type="NCBI Taxonomy" id="45070"/>
    <lineage>
        <taxon>Bacteria</taxon>
        <taxon>Pseudomonadati</taxon>
        <taxon>Pseudomonadota</taxon>
        <taxon>Gammaproteobacteria</taxon>
        <taxon>Legionellales</taxon>
        <taxon>Legionellaceae</taxon>
        <taxon>Legionella</taxon>
    </lineage>
</organism>
<dbReference type="OrthoDB" id="1401001at2"/>
<dbReference type="PATRIC" id="fig|45070.6.peg.2305"/>
<gene>
    <name evidence="3" type="ORF">Lnau_2182</name>
</gene>
<sequence>MAKEKTEDGAKQSQTEVTVIGAGAAGIGAALSLAKRGYNVKLIEKFTLGSGSSGRNPGRMGHGFHYVDVETALMYLRASIQVQREHPDYLIGGKNLAPNHPLMHGRYFITIDSDASPEEILKTYAAIQKEYERLVAEDPANEVFGPPDRFFRILEPHEYEKNVNMEKVALGVETAERLFDWQRFAIDIKEKMLAHPNISLYENTEVVGIEQGVLGESRFIIRTKTTDVTGISESFKTDYIVNSTWQDIEKLNNQLGLRMVPGSRTNRLKCLLVVKLPDSLKEVNSMFFCMGQHGMFSNLGNGYGMITYAKVTNMGVFDGLEVDKETQRLLNGGATNLEKKLVAEEMLVGIAEYIPDMIKAKIVDVKYGIVQTSGILSLDDLNNPHSSFHKRNYYGVREEQIGVVSNPAIKLFYFVKNGELTADFIDAQTETTELIKRYMHSIAEEAKKNKLPFSPDIEKAILSYLERYTSSTLQTALETREVDQAIVETMGVKSSFNDQLKKYFFSEKMKASYFKESEAKAESSQNAPQFKP</sequence>
<evidence type="ECO:0000259" key="2">
    <source>
        <dbReference type="Pfam" id="PF01266"/>
    </source>
</evidence>
<dbReference type="EMBL" id="LNYO01000022">
    <property type="protein sequence ID" value="KTD33705.1"/>
    <property type="molecule type" value="Genomic_DNA"/>
</dbReference>
<reference evidence="3 4" key="1">
    <citation type="submission" date="2015-11" db="EMBL/GenBank/DDBJ databases">
        <title>Genomic analysis of 38 Legionella species identifies large and diverse effector repertoires.</title>
        <authorList>
            <person name="Burstein D."/>
            <person name="Amaro F."/>
            <person name="Zusman T."/>
            <person name="Lifshitz Z."/>
            <person name="Cohen O."/>
            <person name="Gilbert J.A."/>
            <person name="Pupko T."/>
            <person name="Shuman H.A."/>
            <person name="Segal G."/>
        </authorList>
    </citation>
    <scope>NUCLEOTIDE SEQUENCE [LARGE SCALE GENOMIC DNA]</scope>
    <source>
        <strain evidence="3 4">ATCC 49506</strain>
    </source>
</reference>
<dbReference type="InterPro" id="IPR036188">
    <property type="entry name" value="FAD/NAD-bd_sf"/>
</dbReference>
<dbReference type="Proteomes" id="UP000054725">
    <property type="component" value="Unassembled WGS sequence"/>
</dbReference>
<dbReference type="GO" id="GO:0016491">
    <property type="term" value="F:oxidoreductase activity"/>
    <property type="evidence" value="ECO:0007669"/>
    <property type="project" value="UniProtKB-KW"/>
</dbReference>
<dbReference type="InterPro" id="IPR006076">
    <property type="entry name" value="FAD-dep_OxRdtase"/>
</dbReference>
<comment type="caution">
    <text evidence="3">The sequence shown here is derived from an EMBL/GenBank/DDBJ whole genome shotgun (WGS) entry which is preliminary data.</text>
</comment>
<evidence type="ECO:0000313" key="3">
    <source>
        <dbReference type="EMBL" id="KTD33705.1"/>
    </source>
</evidence>
<dbReference type="Gene3D" id="3.30.9.10">
    <property type="entry name" value="D-Amino Acid Oxidase, subunit A, domain 2"/>
    <property type="match status" value="1"/>
</dbReference>
<accession>A0A0W0WN30</accession>
<dbReference type="GO" id="GO:0005737">
    <property type="term" value="C:cytoplasm"/>
    <property type="evidence" value="ECO:0007669"/>
    <property type="project" value="TreeGrafter"/>
</dbReference>
<dbReference type="Gene3D" id="3.50.50.60">
    <property type="entry name" value="FAD/NAD(P)-binding domain"/>
    <property type="match status" value="1"/>
</dbReference>
<dbReference type="PANTHER" id="PTHR13847">
    <property type="entry name" value="SARCOSINE DEHYDROGENASE-RELATED"/>
    <property type="match status" value="1"/>
</dbReference>
<proteinExistence type="predicted"/>
<dbReference type="RefSeq" id="WP_058505190.1">
    <property type="nucleotide sequence ID" value="NZ_CAAAIF010000007.1"/>
</dbReference>
<name>A0A0W0WN30_9GAMM</name>
<protein>
    <submittedName>
        <fullName evidence="3">sn-glycerol-3-phosphate dehydrogenase subunit A</fullName>
    </submittedName>
</protein>
<dbReference type="Pfam" id="PF01266">
    <property type="entry name" value="DAO"/>
    <property type="match status" value="1"/>
</dbReference>